<keyword evidence="2" id="KW-1185">Reference proteome</keyword>
<feature type="compositionally biased region" description="Basic and acidic residues" evidence="1">
    <location>
        <begin position="390"/>
        <end position="407"/>
    </location>
</feature>
<organism evidence="2 3">
    <name type="scientific">Durio zibethinus</name>
    <name type="common">Durian</name>
    <dbReference type="NCBI Taxonomy" id="66656"/>
    <lineage>
        <taxon>Eukaryota</taxon>
        <taxon>Viridiplantae</taxon>
        <taxon>Streptophyta</taxon>
        <taxon>Embryophyta</taxon>
        <taxon>Tracheophyta</taxon>
        <taxon>Spermatophyta</taxon>
        <taxon>Magnoliopsida</taxon>
        <taxon>eudicotyledons</taxon>
        <taxon>Gunneridae</taxon>
        <taxon>Pentapetalae</taxon>
        <taxon>rosids</taxon>
        <taxon>malvids</taxon>
        <taxon>Malvales</taxon>
        <taxon>Malvaceae</taxon>
        <taxon>Helicteroideae</taxon>
        <taxon>Durio</taxon>
    </lineage>
</organism>
<accession>A0A6P5YA63</accession>
<gene>
    <name evidence="3" type="primary">LOC111290107</name>
</gene>
<feature type="region of interest" description="Disordered" evidence="1">
    <location>
        <begin position="352"/>
        <end position="412"/>
    </location>
</feature>
<name>A0A6P5YA63_DURZI</name>
<dbReference type="Proteomes" id="UP000515121">
    <property type="component" value="Unplaced"/>
</dbReference>
<dbReference type="OrthoDB" id="21204at2759"/>
<evidence type="ECO:0000313" key="2">
    <source>
        <dbReference type="Proteomes" id="UP000515121"/>
    </source>
</evidence>
<dbReference type="RefSeq" id="XP_022737230.1">
    <property type="nucleotide sequence ID" value="XM_022881495.1"/>
</dbReference>
<evidence type="ECO:0000256" key="1">
    <source>
        <dbReference type="SAM" id="MobiDB-lite"/>
    </source>
</evidence>
<protein>
    <submittedName>
        <fullName evidence="3">Uncharacterized protein At4g10930-like</fullName>
    </submittedName>
</protein>
<sequence>MCSSILFSPSDCCKQAQLPVDMRASLAPSSQNNIPVSVRQAQPYCMAEHFLRKANLPIIRRTAETELDVADAINIEREVADRSNSKVVYLNLSSQEILHHSDDSKCIRAKESDTSSPSEISIDRQDQGTDACSSDPVVVEALRNAGLLFDSSSSSPHHTTEVPNEVDDSPEKIREEEPVNVFEMDSHLGADIYGDFEYDLEDEDYIGVTAEKAPKLQPEGVSKMKVVFSTVSMERSKSNNLADSEDHEKLGNFVVPDNSSCLLKYKNDAVIKCSTVDDGTVRSCAVLESLPDEEGEELSIAECEELYGPDKEPLINKFSETSQKIYGLVHAEAPVENTATNDNEKHVLHHRVNASKPGIQSNEGNKVVDTLSHGSFGGESSADQIQTVENVKERDQKSNTETDKQSDHANPVSKKVEAYIKEHIRPLCISGVITTEQYRWAVAKTTEKVMKYHLNAKNANFLIKEGEKVKKLAEQYIEAAQQKEKGDLQ</sequence>
<feature type="region of interest" description="Disordered" evidence="1">
    <location>
        <begin position="149"/>
        <end position="172"/>
    </location>
</feature>
<dbReference type="GeneID" id="111290107"/>
<dbReference type="KEGG" id="dzi:111290107"/>
<feature type="region of interest" description="Disordered" evidence="1">
    <location>
        <begin position="108"/>
        <end position="132"/>
    </location>
</feature>
<proteinExistence type="predicted"/>
<dbReference type="AlphaFoldDB" id="A0A6P5YA63"/>
<reference evidence="3" key="1">
    <citation type="submission" date="2025-08" db="UniProtKB">
        <authorList>
            <consortium name="RefSeq"/>
        </authorList>
    </citation>
    <scope>IDENTIFICATION</scope>
    <source>
        <tissue evidence="3">Fruit stalk</tissue>
    </source>
</reference>
<evidence type="ECO:0000313" key="3">
    <source>
        <dbReference type="RefSeq" id="XP_022737230.1"/>
    </source>
</evidence>